<keyword evidence="3" id="KW-1185">Reference proteome</keyword>
<evidence type="ECO:0000256" key="1">
    <source>
        <dbReference type="SAM" id="MobiDB-lite"/>
    </source>
</evidence>
<feature type="compositionally biased region" description="Basic and acidic residues" evidence="1">
    <location>
        <begin position="48"/>
        <end position="66"/>
    </location>
</feature>
<organism evidence="2 3">
    <name type="scientific">Nocardia terpenica</name>
    <dbReference type="NCBI Taxonomy" id="455432"/>
    <lineage>
        <taxon>Bacteria</taxon>
        <taxon>Bacillati</taxon>
        <taxon>Actinomycetota</taxon>
        <taxon>Actinomycetes</taxon>
        <taxon>Mycobacteriales</taxon>
        <taxon>Nocardiaceae</taxon>
        <taxon>Nocardia</taxon>
    </lineage>
</organism>
<dbReference type="EMBL" id="LWGR01000019">
    <property type="protein sequence ID" value="KZM69657.1"/>
    <property type="molecule type" value="Genomic_DNA"/>
</dbReference>
<reference evidence="2 3" key="1">
    <citation type="submission" date="2016-04" db="EMBL/GenBank/DDBJ databases">
        <authorList>
            <person name="Evans L.H."/>
            <person name="Alamgir A."/>
            <person name="Owens N."/>
            <person name="Weber N.D."/>
            <person name="Virtaneva K."/>
            <person name="Barbian K."/>
            <person name="Babar A."/>
            <person name="Rosenke K."/>
        </authorList>
    </citation>
    <scope>NUCLEOTIDE SEQUENCE [LARGE SCALE GENOMIC DNA]</scope>
    <source>
        <strain evidence="2 3">IFM 0406</strain>
    </source>
</reference>
<evidence type="ECO:0000313" key="3">
    <source>
        <dbReference type="Proteomes" id="UP000076512"/>
    </source>
</evidence>
<protein>
    <submittedName>
        <fullName evidence="2">Uncharacterized protein</fullName>
    </submittedName>
</protein>
<name>A0A164IQE9_9NOCA</name>
<dbReference type="Proteomes" id="UP000076512">
    <property type="component" value="Unassembled WGS sequence"/>
</dbReference>
<gene>
    <name evidence="2" type="ORF">AWN90_07735</name>
</gene>
<feature type="compositionally biased region" description="Basic and acidic residues" evidence="1">
    <location>
        <begin position="8"/>
        <end position="32"/>
    </location>
</feature>
<accession>A0A164IQE9</accession>
<comment type="caution">
    <text evidence="2">The sequence shown here is derived from an EMBL/GenBank/DDBJ whole genome shotgun (WGS) entry which is preliminary data.</text>
</comment>
<dbReference type="AlphaFoldDB" id="A0A164IQE9"/>
<sequence length="66" mass="7151">MGMPGGKAKGEEDKERKGRPELLVHERNKVDLVGEPIPAVPPALGADAFDRSNDWTDERKKPADGA</sequence>
<proteinExistence type="predicted"/>
<evidence type="ECO:0000313" key="2">
    <source>
        <dbReference type="EMBL" id="KZM69657.1"/>
    </source>
</evidence>
<feature type="region of interest" description="Disordered" evidence="1">
    <location>
        <begin position="1"/>
        <end position="66"/>
    </location>
</feature>